<name>Q8IR16_DROME</name>
<dbReference type="Proteomes" id="UP000000803">
    <property type="component" value="Chromosome X"/>
</dbReference>
<evidence type="ECO:0000256" key="3">
    <source>
        <dbReference type="ARBA" id="ARBA00022884"/>
    </source>
</evidence>
<dbReference type="GO" id="GO:0007601">
    <property type="term" value="P:visual perception"/>
    <property type="evidence" value="ECO:0007669"/>
    <property type="project" value="UniProtKB-KW"/>
</dbReference>
<dbReference type="VEuPathDB" id="VectorBase:FBgn0004227"/>
<keyword evidence="4" id="KW-0175">Coiled coil</keyword>
<dbReference type="PROSITE" id="PS50102">
    <property type="entry name" value="RRM"/>
    <property type="match status" value="2"/>
</dbReference>
<evidence type="ECO:0000256" key="4">
    <source>
        <dbReference type="ARBA" id="ARBA00023054"/>
    </source>
</evidence>
<evidence type="ECO:0007829" key="14">
    <source>
        <dbReference type="PeptideAtlas" id="Q8IR16"/>
    </source>
</evidence>
<dbReference type="ExpressionAtlas" id="Q8IR16">
    <property type="expression patterns" value="baseline and differential"/>
</dbReference>
<dbReference type="DNASU" id="32603"/>
<organism evidence="11 13">
    <name type="scientific">Drosophila melanogaster</name>
    <name type="common">Fruit fly</name>
    <dbReference type="NCBI Taxonomy" id="7227"/>
    <lineage>
        <taxon>Eukaryota</taxon>
        <taxon>Metazoa</taxon>
        <taxon>Ecdysozoa</taxon>
        <taxon>Arthropoda</taxon>
        <taxon>Hexapoda</taxon>
        <taxon>Insecta</taxon>
        <taxon>Pterygota</taxon>
        <taxon>Neoptera</taxon>
        <taxon>Endopterygota</taxon>
        <taxon>Diptera</taxon>
        <taxon>Brachycera</taxon>
        <taxon>Muscomorpha</taxon>
        <taxon>Ephydroidea</taxon>
        <taxon>Drosophilidae</taxon>
        <taxon>Drosophila</taxon>
        <taxon>Sophophora</taxon>
    </lineage>
</organism>
<dbReference type="Gene3D" id="6.10.250.1170">
    <property type="match status" value="1"/>
</dbReference>
<reference evidence="11 13" key="3">
    <citation type="journal article" date="2002" name="Genome Biol.">
        <title>Annotation of the Drosophila melanogaster euchromatic genome: a systematic review.</title>
        <authorList>
            <person name="Misra S."/>
            <person name="Crosby M.A."/>
            <person name="Mungall C.J."/>
            <person name="Matthews B.B."/>
            <person name="Campbell K.S."/>
            <person name="Hradecky P."/>
            <person name="Huang Y."/>
            <person name="Kaminker J.S."/>
            <person name="Millburn G.H."/>
            <person name="Prochnik S.E."/>
            <person name="Smith C.D."/>
            <person name="Tupy J.L."/>
            <person name="Whitfied E.J."/>
            <person name="Bayraktaroglu L."/>
            <person name="Berman B.P."/>
            <person name="Bettencourt B.R."/>
            <person name="Celniker S.E."/>
            <person name="de Grey A.D."/>
            <person name="Drysdale R.A."/>
            <person name="Harris N.L."/>
            <person name="Richter J."/>
            <person name="Russo S."/>
            <person name="Schroeder A.J."/>
            <person name="Shu S.Q."/>
            <person name="Stapleton M."/>
            <person name="Yamada C."/>
            <person name="Ashburner M."/>
            <person name="Gelbart W.M."/>
            <person name="Rubin G.M."/>
            <person name="Lewis S.E."/>
        </authorList>
    </citation>
    <scope>GENOME REANNOTATION</scope>
    <source>
        <strain evidence="13">Berkeley</strain>
    </source>
</reference>
<dbReference type="BioGRID-ORCS" id="32603">
    <property type="hits" value="1 hit in 3 CRISPR screens"/>
</dbReference>
<dbReference type="CDD" id="cd12333">
    <property type="entry name" value="RRM2_p54nrb_like"/>
    <property type="match status" value="1"/>
</dbReference>
<dbReference type="InterPro" id="IPR035979">
    <property type="entry name" value="RBD_domain_sf"/>
</dbReference>
<keyword evidence="5" id="KW-0844">Vision</keyword>
<accession>Q8IR16</accession>
<comment type="function">
    <text evidence="6">Required for normal vision and courtship behavior in Drosophila.</text>
</comment>
<evidence type="ECO:0000313" key="11">
    <source>
        <dbReference type="EMBL" id="AAN09398.1"/>
    </source>
</evidence>
<feature type="compositionally biased region" description="Low complexity" evidence="9">
    <location>
        <begin position="144"/>
        <end position="175"/>
    </location>
</feature>
<dbReference type="AGR" id="FB:FBgn0004227"/>
<reference evidence="11 13" key="4">
    <citation type="journal article" date="2002" name="Genome Biol.">
        <title>The transposable elements of the Drosophila melanogaster euchromatin: a genomics perspective.</title>
        <authorList>
            <person name="Kaminker J.S."/>
            <person name="Bergman C.M."/>
            <person name="Kronmiller B."/>
            <person name="Carlson J."/>
            <person name="Svirskas R."/>
            <person name="Patel S."/>
            <person name="Frise E."/>
            <person name="Wheeler D.A."/>
            <person name="Lewis S.E."/>
            <person name="Rubin G.M."/>
            <person name="Ashburner M."/>
            <person name="Celniker S.E."/>
        </authorList>
    </citation>
    <scope>NUCLEOTIDE SEQUENCE [LARGE SCALE GENOMIC DNA]</scope>
    <source>
        <strain evidence="13">Berkeley</strain>
    </source>
</reference>
<gene>
    <name evidence="11 12" type="primary">nonA</name>
    <name evidence="11" type="synonym">Bj6</name>
    <name evidence="11" type="synonym">Bj6-1</name>
    <name evidence="11" type="synonym">diss</name>
    <name evidence="11" type="synonym">Dmel\CG4211</name>
    <name evidence="11" type="synonym">dNONO</name>
    <name evidence="11" type="synonym">non-A</name>
    <name evidence="11" type="synonym">NONA</name>
    <name evidence="11" type="synonym">NonA</name>
    <name evidence="11" type="synonym">nona</name>
    <name evidence="11" type="synonym">nonA/diss</name>
    <name evidence="11" type="synonym">opm2</name>
    <name evidence="11" type="synonym">p54[nrb]</name>
    <name evidence="11" type="synonym">x14</name>
    <name evidence="11 12" type="ORF">CG4211</name>
    <name evidence="11" type="ORF">Dmel_CG4211</name>
</gene>
<dbReference type="SMR" id="Q8IR16"/>
<feature type="region of interest" description="Disordered" evidence="9">
    <location>
        <begin position="568"/>
        <end position="591"/>
    </location>
</feature>
<keyword evidence="2" id="KW-0677">Repeat</keyword>
<reference evidence="11 13" key="11">
    <citation type="journal article" date="2015" name="Genome Res.">
        <title>The Release 6 reference sequence of the Drosophila melanogaster genome.</title>
        <authorList>
            <person name="Hoskins R.A."/>
            <person name="Carlson J.W."/>
            <person name="Wan K.H."/>
            <person name="Park S."/>
            <person name="Mendez I."/>
            <person name="Galle S.E."/>
            <person name="Booth B.W."/>
            <person name="Pfeiffer B.D."/>
            <person name="George R.A."/>
            <person name="Svirskas R."/>
            <person name="Krzywinski M."/>
            <person name="Schein J."/>
            <person name="Accardo M.C."/>
            <person name="Damia E."/>
            <person name="Messina G."/>
            <person name="Mendez-Lago M."/>
            <person name="de Pablos B."/>
            <person name="Demakova O.V."/>
            <person name="Andreyeva E.N."/>
            <person name="Boldyreva L.V."/>
            <person name="Marra M."/>
            <person name="Carvalho A.B."/>
            <person name="Dimitri P."/>
            <person name="Villasante A."/>
            <person name="Zhimulev I.F."/>
            <person name="Rubin G.M."/>
            <person name="Karpen G.H."/>
            <person name="Celniker S.E."/>
        </authorList>
    </citation>
    <scope>NUCLEOTIDE SEQUENCE [LARGE SCALE GENOMIC DNA]</scope>
    <source>
        <strain evidence="13">Berkeley</strain>
    </source>
</reference>
<reference evidence="11 13" key="6">
    <citation type="journal article" date="2005" name="PLoS Comput. Biol.">
        <title>Combined evidence annotation of transposable elements in genome sequences.</title>
        <authorList>
            <person name="Quesneville H."/>
            <person name="Bergman C.M."/>
            <person name="Andrieu O."/>
            <person name="Autard D."/>
            <person name="Nouaud D."/>
            <person name="Ashburner M."/>
            <person name="Anxolabehere D."/>
        </authorList>
    </citation>
    <scope>NUCLEOTIDE SEQUENCE [LARGE SCALE GENOMIC DNA]</scope>
    <source>
        <strain evidence="13">Berkeley</strain>
    </source>
</reference>
<evidence type="ECO:0000313" key="12">
    <source>
        <dbReference type="FlyBase" id="FBgn0004227"/>
    </source>
</evidence>
<keyword evidence="3 8" id="KW-0694">RNA-binding</keyword>
<dbReference type="InterPro" id="IPR000504">
    <property type="entry name" value="RRM_dom"/>
</dbReference>
<feature type="compositionally biased region" description="Low complexity" evidence="9">
    <location>
        <begin position="80"/>
        <end position="89"/>
    </location>
</feature>
<dbReference type="Pfam" id="PF00076">
    <property type="entry name" value="RRM_1"/>
    <property type="match status" value="2"/>
</dbReference>
<protein>
    <recommendedName>
        <fullName evidence="7">Protein no-on-transient A</fullName>
    </recommendedName>
</protein>
<dbReference type="Gene3D" id="3.30.70.330">
    <property type="match status" value="2"/>
</dbReference>
<feature type="compositionally biased region" description="Low complexity" evidence="9">
    <location>
        <begin position="96"/>
        <end position="124"/>
    </location>
</feature>
<evidence type="ECO:0000256" key="9">
    <source>
        <dbReference type="SAM" id="MobiDB-lite"/>
    </source>
</evidence>
<feature type="compositionally biased region" description="Gly residues" evidence="9">
    <location>
        <begin position="253"/>
        <end position="266"/>
    </location>
</feature>
<dbReference type="FlyBase" id="FBgn0004227">
    <property type="gene designation" value="nonA"/>
</dbReference>
<evidence type="ECO:0000256" key="7">
    <source>
        <dbReference type="ARBA" id="ARBA00069814"/>
    </source>
</evidence>
<reference evidence="11 13" key="9">
    <citation type="journal article" date="2015" name="G3 (Bethesda)">
        <title>Gene Model Annotations for Drosophila melanogaster: Impact of High-Throughput Data.</title>
        <authorList>
            <consortium name="FlyBase Consortium"/>
            <person name="Matthews B.B."/>
            <person name="Dos Santos G."/>
            <person name="Crosby M.A."/>
            <person name="Emmert D.B."/>
            <person name="St Pierre S.E."/>
            <person name="Gramates L.S."/>
            <person name="Zhou P."/>
            <person name="Schroeder A.J."/>
            <person name="Falls K."/>
            <person name="Strelets V."/>
            <person name="Russo S.M."/>
            <person name="Gelbart W.M."/>
            <person name="null"/>
        </authorList>
    </citation>
    <scope>NUCLEOTIDE SEQUENCE [LARGE SCALE GENOMIC DNA]</scope>
    <source>
        <strain evidence="13">Berkeley</strain>
    </source>
</reference>
<reference evidence="11 13" key="10">
    <citation type="journal article" date="2015" name="G3 (Bethesda)">
        <title>Gene Model Annotations for Drosophila melanogaster: The Rule-Benders.</title>
        <authorList>
            <consortium name="FlyBase Consortium"/>
            <person name="Crosby M.A."/>
            <person name="Gramates L.S."/>
            <person name="Dos Santos G."/>
            <person name="Matthews B.B."/>
            <person name="St Pierre S.E."/>
            <person name="Zhou P."/>
            <person name="Schroeder A.J."/>
            <person name="Falls K."/>
            <person name="Emmert D.B."/>
            <person name="Russo S.M."/>
            <person name="Gelbart W.M."/>
            <person name="null"/>
        </authorList>
    </citation>
    <scope>NUCLEOTIDE SEQUENCE [LARGE SCALE GENOMIC DNA]</scope>
    <source>
        <strain evidence="13">Berkeley</strain>
    </source>
</reference>
<dbReference type="InterPro" id="IPR012677">
    <property type="entry name" value="Nucleotide-bd_a/b_plait_sf"/>
</dbReference>
<feature type="domain" description="RRM" evidence="10">
    <location>
        <begin position="376"/>
        <end position="457"/>
    </location>
</feature>
<dbReference type="OrthoDB" id="10067824at2759"/>
<evidence type="ECO:0000256" key="5">
    <source>
        <dbReference type="ARBA" id="ARBA00023305"/>
    </source>
</evidence>
<dbReference type="FunFam" id="3.30.70.330:FF:000513">
    <property type="entry name" value="Splicing factor, proline-and glutamine-rich"/>
    <property type="match status" value="1"/>
</dbReference>
<reference evidence="11 13" key="2">
    <citation type="journal article" date="2002" name="Genome Biol.">
        <title>Finishing a whole-genome shotgun: release 3 of the Drosophila melanogaster euchromatic genome sequence.</title>
        <authorList>
            <person name="Celniker S.E."/>
            <person name="Wheeler D.A."/>
            <person name="Kronmiller B."/>
            <person name="Carlson J.W."/>
            <person name="Halpern A."/>
            <person name="Patel S."/>
            <person name="Adams M."/>
            <person name="Champe M."/>
            <person name="Dugan S.P."/>
            <person name="Frise E."/>
            <person name="Hodgson A."/>
            <person name="George R.A."/>
            <person name="Hoskins R.A."/>
            <person name="Laverty T."/>
            <person name="Muzny D.M."/>
            <person name="Nelson C.R."/>
            <person name="Pacleb J.M."/>
            <person name="Park S."/>
            <person name="Pfeiffer B.D."/>
            <person name="Richards S."/>
            <person name="Sodergren E.J."/>
            <person name="Svirskas R."/>
            <person name="Tabor P.E."/>
            <person name="Wan K."/>
            <person name="Stapleton M."/>
            <person name="Sutton G.G."/>
            <person name="Venter C."/>
            <person name="Weinstock G."/>
            <person name="Scherer S.E."/>
            <person name="Myers E.W."/>
            <person name="Gibbs R.A."/>
            <person name="Rubin G.M."/>
        </authorList>
    </citation>
    <scope>NUCLEOTIDE SEQUENCE [LARGE SCALE GENOMIC DNA]</scope>
    <source>
        <strain evidence="13">Berkeley</strain>
    </source>
</reference>
<dbReference type="CDD" id="cd12332">
    <property type="entry name" value="RRM1_p54nrb_like"/>
    <property type="match status" value="1"/>
</dbReference>
<dbReference type="CTD" id="32603"/>
<reference evidence="11 13" key="7">
    <citation type="journal article" date="2007" name="Science">
        <title>The Release 5.1 annotation of Drosophila melanogaster heterochromatin.</title>
        <authorList>
            <person name="Smith C.D."/>
            <person name="Shu S."/>
            <person name="Mungall C.J."/>
            <person name="Karpen G.H."/>
        </authorList>
    </citation>
    <scope>NUCLEOTIDE SEQUENCE [LARGE SCALE GENOMIC DNA]</scope>
    <source>
        <strain evidence="13">Berkeley</strain>
    </source>
</reference>
<feature type="compositionally biased region" description="Gly residues" evidence="9">
    <location>
        <begin position="70"/>
        <end position="79"/>
    </location>
</feature>
<evidence type="ECO:0000256" key="6">
    <source>
        <dbReference type="ARBA" id="ARBA00059211"/>
    </source>
</evidence>
<evidence type="ECO:0000256" key="1">
    <source>
        <dbReference type="ARBA" id="ARBA00022606"/>
    </source>
</evidence>
<dbReference type="AlphaFoldDB" id="Q8IR16"/>
<dbReference type="Bgee" id="FBgn0004227">
    <property type="expression patterns" value="Expressed in leg muscle motor neuron in post-embryonic organism and 280 other cell types or tissues"/>
</dbReference>
<sequence length="742" mass="81987">MESAGKQDNNATQQLPQRQQRGNQQANKNLGKHNAQKQNDSADGGPAEKKQRFGGPNAQNQNQNQNQNGGVTGGGGAVGGPNQNKNFGNNKGGFVGNRNRNNNRAGNQNRTFPGNNNPNQKPNNETSKADGPNALAKNNEPATAAAGQNQANQNANKGQNQRQGQNQNQNQVHGQGNQGGPGNQGGAGNQGGQGNQGGAGNQGNGQGFRGRNAGNNQGGGFSGGPQNQQRDNRNRSGPRPGGGAGGAMNSTNMGGGGGGGGGGGPRGGEDFFITQRLRSISGPTFELEPVEVPTETKFSGRNRLYVGNLTNDITDDELREMFKPYGEISEIFSNLDKNFTFLKVDYHPNAEKAKRALDGSMRKGRQLRVRFAPNATILRVSNLTPFVSNELLYKSFEIFGPIERASITVDDRGKHMGEGIVEFAKKSSASACLRMCNEKCFFLTASLRPCLVDPMEVNDDTDGLPEKAFNKKMPDFNQERSIGPRFADPNSFEHEYGSRWKQLHNLFKTKQDALKRELKMEEDKLEAQMEYARYEQETELLRQELRKREVDNERKKLEWEMREKQAEEMRKREEETMRRHQTEMQSHMNRQEEDMLRRQQETLFMKAQQLNSLLDQQEGFGGGGGGNNSTFDNFAGNSNSPFEVFRGNNNNNSTMIGNNAAPNTQEIKRLDGPINEITSNFSPPDLDSDIILVAFVLEEFSSHVFYTKIVQKCESFKKRTQLNARSNIIKKCISNLNWLIVL</sequence>
<reference evidence="11 13" key="5">
    <citation type="journal article" date="2002" name="Genome Biol.">
        <title>Heterochromatic sequences in a Drosophila whole-genome shotgun assembly.</title>
        <authorList>
            <person name="Hoskins R.A."/>
            <person name="Smith C.D."/>
            <person name="Carlson J.W."/>
            <person name="Carvalho A.B."/>
            <person name="Halpern A."/>
            <person name="Kaminker J.S."/>
            <person name="Kennedy C."/>
            <person name="Mungall C.J."/>
            <person name="Sullivan B.A."/>
            <person name="Sutton G.G."/>
            <person name="Yasuhara J.C."/>
            <person name="Wakimoto B.T."/>
            <person name="Myers E.W."/>
            <person name="Celniker S.E."/>
            <person name="Rubin G.M."/>
            <person name="Karpen G.H."/>
        </authorList>
    </citation>
    <scope>NUCLEOTIDE SEQUENCE [LARGE SCALE GENOMIC DNA]</scope>
    <source>
        <strain evidence="13">Berkeley</strain>
    </source>
</reference>
<dbReference type="SUPFAM" id="SSF54928">
    <property type="entry name" value="RNA-binding domain, RBD"/>
    <property type="match status" value="1"/>
</dbReference>
<evidence type="ECO:0000256" key="2">
    <source>
        <dbReference type="ARBA" id="ARBA00022737"/>
    </source>
</evidence>
<dbReference type="PANTHER" id="PTHR23189">
    <property type="entry name" value="RNA RECOGNITION MOTIF-CONTAINING"/>
    <property type="match status" value="1"/>
</dbReference>
<dbReference type="OMA" id="NIGKHNA"/>
<keyword evidence="14" id="KW-1267">Proteomics identification</keyword>
<dbReference type="GO" id="GO:0005634">
    <property type="term" value="C:nucleus"/>
    <property type="evidence" value="ECO:0007669"/>
    <property type="project" value="UniProtKB-ARBA"/>
</dbReference>
<keyword evidence="13" id="KW-1185">Reference proteome</keyword>
<feature type="compositionally biased region" description="Basic and acidic residues" evidence="9">
    <location>
        <begin position="568"/>
        <end position="582"/>
    </location>
</feature>
<reference evidence="11 13" key="1">
    <citation type="journal article" date="2000" name="Science">
        <title>The genome sequence of Drosophila melanogaster.</title>
        <authorList>
            <person name="Adams M.D."/>
            <person name="Celniker S.E."/>
            <person name="Holt R.A."/>
            <person name="Evans C.A."/>
            <person name="Gocayne J.D."/>
            <person name="Amanatides P.G."/>
            <person name="Scherer S.E."/>
            <person name="Li P.W."/>
            <person name="Hoskins R.A."/>
            <person name="Galle R.F."/>
            <person name="George R.A."/>
            <person name="Lewis S.E."/>
            <person name="Richards S."/>
            <person name="Ashburner M."/>
            <person name="Henderson S.N."/>
            <person name="Sutton G.G."/>
            <person name="Wortman J.R."/>
            <person name="Yandell M.D."/>
            <person name="Zhang Q."/>
            <person name="Chen L.X."/>
            <person name="Brandon R.C."/>
            <person name="Rogers Y.H."/>
            <person name="Blazej R.G."/>
            <person name="Champe M."/>
            <person name="Pfeiffer B.D."/>
            <person name="Wan K.H."/>
            <person name="Doyle C."/>
            <person name="Baxter E.G."/>
            <person name="Helt G."/>
            <person name="Nelson C.R."/>
            <person name="Gabor G.L."/>
            <person name="Abril J.F."/>
            <person name="Agbayani A."/>
            <person name="An H.J."/>
            <person name="Andrews-Pfannkoch C."/>
            <person name="Baldwin D."/>
            <person name="Ballew R.M."/>
            <person name="Basu A."/>
            <person name="Baxendale J."/>
            <person name="Bayraktaroglu L."/>
            <person name="Beasley E.M."/>
            <person name="Beeson K.Y."/>
            <person name="Benos P.V."/>
            <person name="Berman B.P."/>
            <person name="Bhandari D."/>
            <person name="Bolshakov S."/>
            <person name="Borkova D."/>
            <person name="Botchan M.R."/>
            <person name="Bouck J."/>
            <person name="Brokstein P."/>
            <person name="Brottier P."/>
            <person name="Burtis K.C."/>
            <person name="Busam D.A."/>
            <person name="Butler H."/>
            <person name="Cadieu E."/>
            <person name="Center A."/>
            <person name="Chandra I."/>
            <person name="Cherry J.M."/>
            <person name="Cawley S."/>
            <person name="Dahlke C."/>
            <person name="Davenport L.B."/>
            <person name="Davies P."/>
            <person name="de Pablos B."/>
            <person name="Delcher A."/>
            <person name="Deng Z."/>
            <person name="Mays A.D."/>
            <person name="Dew I."/>
            <person name="Dietz S.M."/>
            <person name="Dodson K."/>
            <person name="Doup L.E."/>
            <person name="Downes M."/>
            <person name="Dugan-Rocha S."/>
            <person name="Dunkov B.C."/>
            <person name="Dunn P."/>
            <person name="Durbin K.J."/>
            <person name="Evangelista C.C."/>
            <person name="Ferraz C."/>
            <person name="Ferriera S."/>
            <person name="Fleischmann W."/>
            <person name="Fosler C."/>
            <person name="Gabrielian A.E."/>
            <person name="Garg N.S."/>
            <person name="Gelbart W.M."/>
            <person name="Glasser K."/>
            <person name="Glodek A."/>
            <person name="Gong F."/>
            <person name="Gorrell J.H."/>
            <person name="Gu Z."/>
            <person name="Guan P."/>
            <person name="Harris M."/>
            <person name="Harris N.L."/>
            <person name="Harvey D."/>
            <person name="Heiman T.J."/>
            <person name="Hernandez J.R."/>
            <person name="Houck J."/>
            <person name="Hostin D."/>
            <person name="Houston K.A."/>
            <person name="Howland T.J."/>
            <person name="Wei M.H."/>
            <person name="Ibegwam C."/>
            <person name="Jalali M."/>
            <person name="Kalush F."/>
            <person name="Karpen G.H."/>
            <person name="Ke Z."/>
            <person name="Kennison J.A."/>
            <person name="Ketchum K.A."/>
            <person name="Kimmel B.E."/>
            <person name="Kodira C.D."/>
            <person name="Kraft C."/>
            <person name="Kravitz S."/>
            <person name="Kulp D."/>
            <person name="Lai Z."/>
            <person name="Lasko P."/>
            <person name="Lei Y."/>
            <person name="Levitsky A.A."/>
            <person name="Li J."/>
            <person name="Li Z."/>
            <person name="Liang Y."/>
            <person name="Lin X."/>
            <person name="Liu X."/>
            <person name="Mattei B."/>
            <person name="McIntosh T.C."/>
            <person name="McLeod M.P."/>
            <person name="McPherson D."/>
            <person name="Merkulov G."/>
            <person name="Milshina N.V."/>
            <person name="Mobarry C."/>
            <person name="Morris J."/>
            <person name="Moshrefi A."/>
            <person name="Mount S.M."/>
            <person name="Moy M."/>
            <person name="Murphy B."/>
            <person name="Murphy L."/>
            <person name="Muzny D.M."/>
            <person name="Nelson D.L."/>
            <person name="Nelson D.R."/>
            <person name="Nelson K.A."/>
            <person name="Nixon K."/>
            <person name="Nusskern D.R."/>
            <person name="Pacleb J.M."/>
            <person name="Palazzolo M."/>
            <person name="Pittman G.S."/>
            <person name="Pan S."/>
            <person name="Pollard J."/>
            <person name="Puri V."/>
            <person name="Reese M.G."/>
            <person name="Reinert K."/>
            <person name="Remington K."/>
            <person name="Saunders R.D."/>
            <person name="Scheeler F."/>
            <person name="Shen H."/>
            <person name="Shue B.C."/>
            <person name="Siden-Kiamos I."/>
            <person name="Simpson M."/>
            <person name="Skupski M.P."/>
            <person name="Smith T."/>
            <person name="Spier E."/>
            <person name="Spradling A.C."/>
            <person name="Stapleton M."/>
            <person name="Strong R."/>
            <person name="Sun E."/>
            <person name="Svirskas R."/>
            <person name="Tector C."/>
            <person name="Turner R."/>
            <person name="Venter E."/>
            <person name="Wang A.H."/>
            <person name="Wang X."/>
            <person name="Wang Z.Y."/>
            <person name="Wassarman D.A."/>
            <person name="Weinstock G.M."/>
            <person name="Weissenbach J."/>
            <person name="Williams S.M."/>
            <person name="WoodageT"/>
            <person name="Worley K.C."/>
            <person name="Wu D."/>
            <person name="Yang S."/>
            <person name="Yao Q.A."/>
            <person name="Ye J."/>
            <person name="Yeh R.F."/>
            <person name="Zaveri J.S."/>
            <person name="Zhan M."/>
            <person name="Zhang G."/>
            <person name="Zhao Q."/>
            <person name="Zheng L."/>
            <person name="Zheng X.H."/>
            <person name="Zhong F.N."/>
            <person name="Zhong W."/>
            <person name="Zhou X."/>
            <person name="Zhu S."/>
            <person name="Zhu X."/>
            <person name="Smith H.O."/>
            <person name="Gibbs R.A."/>
            <person name="Myers E.W."/>
            <person name="Rubin G.M."/>
            <person name="Venter J.C."/>
        </authorList>
    </citation>
    <scope>NUCLEOTIDE SEQUENCE [LARGE SCALE GENOMIC DNA]</scope>
    <source>
        <strain evidence="13">Berkeley</strain>
    </source>
</reference>
<dbReference type="GO" id="GO:0003723">
    <property type="term" value="F:RNA binding"/>
    <property type="evidence" value="ECO:0007669"/>
    <property type="project" value="UniProtKB-UniRule"/>
</dbReference>
<feature type="region of interest" description="Disordered" evidence="9">
    <location>
        <begin position="1"/>
        <end position="270"/>
    </location>
</feature>
<evidence type="ECO:0000313" key="13">
    <source>
        <dbReference type="Proteomes" id="UP000000803"/>
    </source>
</evidence>
<dbReference type="GeneID" id="32603"/>
<reference evidence="11 13" key="8">
    <citation type="journal article" date="2007" name="Science">
        <title>Sequence finishing and mapping of Drosophila melanogaster heterochromatin.</title>
        <authorList>
            <person name="Hoskins R.A."/>
            <person name="Carlson J.W."/>
            <person name="Kennedy C."/>
            <person name="Acevedo D."/>
            <person name="Evans-Holm M."/>
            <person name="Frise E."/>
            <person name="Wan K.H."/>
            <person name="Park S."/>
            <person name="Mendez-Lago M."/>
            <person name="Rossi F."/>
            <person name="Villasante A."/>
            <person name="Dimitri P."/>
            <person name="Karpen G.H."/>
            <person name="Celniker S.E."/>
        </authorList>
    </citation>
    <scope>NUCLEOTIDE SEQUENCE [LARGE SCALE GENOMIC DNA]</scope>
    <source>
        <strain evidence="13">Berkeley</strain>
    </source>
</reference>
<dbReference type="Pfam" id="PF08075">
    <property type="entry name" value="NOPS"/>
    <property type="match status" value="1"/>
</dbReference>
<feature type="compositionally biased region" description="Gly residues" evidence="9">
    <location>
        <begin position="176"/>
        <end position="208"/>
    </location>
</feature>
<dbReference type="PhylomeDB" id="Q8IR16"/>
<dbReference type="RefSeq" id="NP_727962.1">
    <property type="nucleotide sequence ID" value="NM_167505.2"/>
</dbReference>
<dbReference type="EMBL" id="AE014298">
    <property type="protein sequence ID" value="AAN09398.1"/>
    <property type="molecule type" value="Genomic_DNA"/>
</dbReference>
<feature type="compositionally biased region" description="Low complexity" evidence="9">
    <location>
        <begin position="54"/>
        <end position="69"/>
    </location>
</feature>
<dbReference type="UCSC" id="CG4211-RB">
    <property type="organism name" value="d. melanogaster"/>
</dbReference>
<feature type="domain" description="RRM" evidence="10">
    <location>
        <begin position="302"/>
        <end position="374"/>
    </location>
</feature>
<evidence type="ECO:0000259" key="10">
    <source>
        <dbReference type="PROSITE" id="PS50102"/>
    </source>
</evidence>
<dbReference type="FunFam" id="3.30.70.330:FF:000043">
    <property type="entry name" value="paraspeckle component 1 isoform X1"/>
    <property type="match status" value="1"/>
</dbReference>
<keyword evidence="1" id="KW-0716">Sensory transduction</keyword>
<evidence type="ECO:0000256" key="8">
    <source>
        <dbReference type="PROSITE-ProRule" id="PRU00176"/>
    </source>
</evidence>
<feature type="compositionally biased region" description="Low complexity" evidence="9">
    <location>
        <begin position="9"/>
        <end position="29"/>
    </location>
</feature>
<dbReference type="InterPro" id="IPR012975">
    <property type="entry name" value="NOPS"/>
</dbReference>
<dbReference type="CDD" id="cd12945">
    <property type="entry name" value="NOPS_NONA_like"/>
    <property type="match status" value="1"/>
</dbReference>
<proteinExistence type="evidence at protein level"/>
<dbReference type="SMART" id="SM00360">
    <property type="entry name" value="RRM"/>
    <property type="match status" value="2"/>
</dbReference>